<gene>
    <name evidence="2" type="ORF">RJ641_016530</name>
</gene>
<sequence>MADRKRSITENKVGLLGDNPSLQISPVKLDGTNYLSWSRSCLLFIQARGLKGYVTGEKPKPAIIDSTYNQREAENSLVMSWLINSMQPHISTVSLTYSQVGNDAQIYELRNKVHGTKQGEMTIAQYFAELSGLWQELDYYQEFQASRGGKYTRSPRPQANMSEIVETPASSEITNGGFSNEEESPPLTHQLTMVTISTRNTVAVDCFKPKHTTISNNGDQRIQLMTEA</sequence>
<feature type="domain" description="Retrotransposon Copia-like N-terminal" evidence="1">
    <location>
        <begin position="18"/>
        <end position="62"/>
    </location>
</feature>
<dbReference type="Pfam" id="PF14244">
    <property type="entry name" value="Retrotran_gag_3"/>
    <property type="match status" value="1"/>
</dbReference>
<dbReference type="PANTHER" id="PTHR37610:SF75">
    <property type="entry name" value="RETROTRANSPOSON COPIA-LIKE N-TERMINAL DOMAIN-CONTAINING PROTEIN"/>
    <property type="match status" value="1"/>
</dbReference>
<evidence type="ECO:0000259" key="1">
    <source>
        <dbReference type="Pfam" id="PF14244"/>
    </source>
</evidence>
<dbReference type="InterPro" id="IPR029472">
    <property type="entry name" value="Copia-like_N"/>
</dbReference>
<reference evidence="2 3" key="1">
    <citation type="submission" date="2023-12" db="EMBL/GenBank/DDBJ databases">
        <title>A high-quality genome assembly for Dillenia turbinata (Dilleniales).</title>
        <authorList>
            <person name="Chanderbali A."/>
        </authorList>
    </citation>
    <scope>NUCLEOTIDE SEQUENCE [LARGE SCALE GENOMIC DNA]</scope>
    <source>
        <strain evidence="2">LSX21</strain>
        <tissue evidence="2">Leaf</tissue>
    </source>
</reference>
<dbReference type="AlphaFoldDB" id="A0AAN8Z2A7"/>
<dbReference type="Proteomes" id="UP001370490">
    <property type="component" value="Unassembled WGS sequence"/>
</dbReference>
<dbReference type="EMBL" id="JBAMMX010000022">
    <property type="protein sequence ID" value="KAK6918108.1"/>
    <property type="molecule type" value="Genomic_DNA"/>
</dbReference>
<protein>
    <submittedName>
        <fullName evidence="2">Retrotransposon Copia-like, N-terminal</fullName>
    </submittedName>
</protein>
<proteinExistence type="predicted"/>
<comment type="caution">
    <text evidence="2">The sequence shown here is derived from an EMBL/GenBank/DDBJ whole genome shotgun (WGS) entry which is preliminary data.</text>
</comment>
<dbReference type="PANTHER" id="PTHR37610">
    <property type="entry name" value="CCHC-TYPE DOMAIN-CONTAINING PROTEIN"/>
    <property type="match status" value="1"/>
</dbReference>
<accession>A0AAN8Z2A7</accession>
<organism evidence="2 3">
    <name type="scientific">Dillenia turbinata</name>
    <dbReference type="NCBI Taxonomy" id="194707"/>
    <lineage>
        <taxon>Eukaryota</taxon>
        <taxon>Viridiplantae</taxon>
        <taxon>Streptophyta</taxon>
        <taxon>Embryophyta</taxon>
        <taxon>Tracheophyta</taxon>
        <taxon>Spermatophyta</taxon>
        <taxon>Magnoliopsida</taxon>
        <taxon>eudicotyledons</taxon>
        <taxon>Gunneridae</taxon>
        <taxon>Pentapetalae</taxon>
        <taxon>Dilleniales</taxon>
        <taxon>Dilleniaceae</taxon>
        <taxon>Dillenia</taxon>
    </lineage>
</organism>
<keyword evidence="3" id="KW-1185">Reference proteome</keyword>
<name>A0AAN8Z2A7_9MAGN</name>
<evidence type="ECO:0000313" key="2">
    <source>
        <dbReference type="EMBL" id="KAK6918108.1"/>
    </source>
</evidence>
<evidence type="ECO:0000313" key="3">
    <source>
        <dbReference type="Proteomes" id="UP001370490"/>
    </source>
</evidence>